<dbReference type="Proteomes" id="UP000215563">
    <property type="component" value="Unassembled WGS sequence"/>
</dbReference>
<evidence type="ECO:0000256" key="1">
    <source>
        <dbReference type="SAM" id="MobiDB-lite"/>
    </source>
</evidence>
<feature type="non-terminal residue" evidence="2">
    <location>
        <position position="69"/>
    </location>
</feature>
<name>A0A229QXL0_AMYAL</name>
<dbReference type="AlphaFoldDB" id="A0A229QXL0"/>
<keyword evidence="3" id="KW-1185">Reference proteome</keyword>
<accession>A0A229QXL0</accession>
<reference evidence="2 3" key="1">
    <citation type="submission" date="2017-07" db="EMBL/GenBank/DDBJ databases">
        <title>Amycolatopsis alba DSM 44262 Genome sequencing and assembly.</title>
        <authorList>
            <person name="Kaur N."/>
            <person name="Mayilraj S."/>
        </authorList>
    </citation>
    <scope>NUCLEOTIDE SEQUENCE [LARGE SCALE GENOMIC DNA]</scope>
    <source>
        <strain evidence="2 3">DSM 44262</strain>
    </source>
</reference>
<dbReference type="EMBL" id="NMQU01000297">
    <property type="protein sequence ID" value="OXM39076.1"/>
    <property type="molecule type" value="Genomic_DNA"/>
</dbReference>
<organism evidence="2 3">
    <name type="scientific">Amycolatopsis alba DSM 44262</name>
    <dbReference type="NCBI Taxonomy" id="1125972"/>
    <lineage>
        <taxon>Bacteria</taxon>
        <taxon>Bacillati</taxon>
        <taxon>Actinomycetota</taxon>
        <taxon>Actinomycetes</taxon>
        <taxon>Pseudonocardiales</taxon>
        <taxon>Pseudonocardiaceae</taxon>
        <taxon>Amycolatopsis</taxon>
    </lineage>
</organism>
<evidence type="ECO:0000313" key="3">
    <source>
        <dbReference type="Proteomes" id="UP000215563"/>
    </source>
</evidence>
<feature type="region of interest" description="Disordered" evidence="1">
    <location>
        <begin position="48"/>
        <end position="69"/>
    </location>
</feature>
<sequence length="69" mass="7101">MGTKTGLWRGRDYRLQLAGAVISVLGSSAAPVATAFAILDAGGSEIGRASGRESGEDEVVPVKAKNKQK</sequence>
<gene>
    <name evidence="2" type="ORF">CFP75_44000</name>
</gene>
<proteinExistence type="predicted"/>
<evidence type="ECO:0000313" key="2">
    <source>
        <dbReference type="EMBL" id="OXM39076.1"/>
    </source>
</evidence>
<comment type="caution">
    <text evidence="2">The sequence shown here is derived from an EMBL/GenBank/DDBJ whole genome shotgun (WGS) entry which is preliminary data.</text>
</comment>
<protein>
    <submittedName>
        <fullName evidence="2">Uncharacterized protein</fullName>
    </submittedName>
</protein>